<dbReference type="Pfam" id="PF13450">
    <property type="entry name" value="NAD_binding_8"/>
    <property type="match status" value="1"/>
</dbReference>
<evidence type="ECO:0000256" key="19">
    <source>
        <dbReference type="RuleBase" id="RU366068"/>
    </source>
</evidence>
<dbReference type="FunFam" id="3.30.70.20:FF:000015">
    <property type="entry name" value="Electron transfer flavoprotein-ubiquinone oxidoreductase"/>
    <property type="match status" value="1"/>
</dbReference>
<dbReference type="Proteomes" id="UP000245946">
    <property type="component" value="Unassembled WGS sequence"/>
</dbReference>
<evidence type="ECO:0000256" key="12">
    <source>
        <dbReference type="ARBA" id="ARBA00023002"/>
    </source>
</evidence>
<dbReference type="InterPro" id="IPR017896">
    <property type="entry name" value="4Fe4S_Fe-S-bd"/>
</dbReference>
<dbReference type="GeneID" id="37272121"/>
<dbReference type="InterPro" id="IPR049398">
    <property type="entry name" value="ETF-QO/FixC_UQ-bd"/>
</dbReference>
<evidence type="ECO:0000256" key="6">
    <source>
        <dbReference type="ARBA" id="ARBA00022630"/>
    </source>
</evidence>
<gene>
    <name evidence="22" type="ORF">FA09DRAFT_343080</name>
</gene>
<keyword evidence="5 19" id="KW-0813">Transport</keyword>
<keyword evidence="8" id="KW-0999">Mitochondrion inner membrane</keyword>
<dbReference type="PANTHER" id="PTHR10617:SF107">
    <property type="entry name" value="ELECTRON TRANSFER FLAVOPROTEIN-UBIQUINONE OXIDOREDUCTASE, MITOCHONDRIAL"/>
    <property type="match status" value="1"/>
</dbReference>
<evidence type="ECO:0000256" key="4">
    <source>
        <dbReference type="ARBA" id="ARBA00006796"/>
    </source>
</evidence>
<dbReference type="GO" id="GO:0046872">
    <property type="term" value="F:metal ion binding"/>
    <property type="evidence" value="ECO:0007669"/>
    <property type="project" value="UniProtKB-KW"/>
</dbReference>
<evidence type="ECO:0000256" key="15">
    <source>
        <dbReference type="ARBA" id="ARBA00023075"/>
    </source>
</evidence>
<dbReference type="EMBL" id="KZ819290">
    <property type="protein sequence ID" value="PWN98948.1"/>
    <property type="molecule type" value="Genomic_DNA"/>
</dbReference>
<comment type="cofactor">
    <cofactor evidence="19">
        <name>[4Fe-4S] cluster</name>
        <dbReference type="ChEBI" id="CHEBI:49883"/>
    </cofactor>
    <text evidence="19">Binds 1 [4Fe-4S] cluster.</text>
</comment>
<evidence type="ECO:0000256" key="1">
    <source>
        <dbReference type="ARBA" id="ARBA00001974"/>
    </source>
</evidence>
<dbReference type="Pfam" id="PF05187">
    <property type="entry name" value="Fer4_ETF_QO"/>
    <property type="match status" value="1"/>
</dbReference>
<accession>A0A316ZD28</accession>
<evidence type="ECO:0000313" key="23">
    <source>
        <dbReference type="Proteomes" id="UP000245946"/>
    </source>
</evidence>
<evidence type="ECO:0000256" key="20">
    <source>
        <dbReference type="SAM" id="MobiDB-lite"/>
    </source>
</evidence>
<evidence type="ECO:0000256" key="9">
    <source>
        <dbReference type="ARBA" id="ARBA00022827"/>
    </source>
</evidence>
<reference evidence="22 23" key="1">
    <citation type="journal article" date="2018" name="Mol. Biol. Evol.">
        <title>Broad Genomic Sampling Reveals a Smut Pathogenic Ancestry of the Fungal Clade Ustilaginomycotina.</title>
        <authorList>
            <person name="Kijpornyongpan T."/>
            <person name="Mondo S.J."/>
            <person name="Barry K."/>
            <person name="Sandor L."/>
            <person name="Lee J."/>
            <person name="Lipzen A."/>
            <person name="Pangilinan J."/>
            <person name="LaButti K."/>
            <person name="Hainaut M."/>
            <person name="Henrissat B."/>
            <person name="Grigoriev I.V."/>
            <person name="Spatafora J.W."/>
            <person name="Aime M.C."/>
        </authorList>
    </citation>
    <scope>NUCLEOTIDE SEQUENCE [LARGE SCALE GENOMIC DNA]</scope>
    <source>
        <strain evidence="22 23">MCA 4186</strain>
    </source>
</reference>
<evidence type="ECO:0000256" key="7">
    <source>
        <dbReference type="ARBA" id="ARBA00022723"/>
    </source>
</evidence>
<name>A0A316ZD28_9BASI</name>
<proteinExistence type="inferred from homology"/>
<dbReference type="Pfam" id="PF21162">
    <property type="entry name" value="ETFQO_UQ-bd"/>
    <property type="match status" value="1"/>
</dbReference>
<dbReference type="Gene3D" id="3.50.50.60">
    <property type="entry name" value="FAD/NAD(P)-binding domain"/>
    <property type="match status" value="1"/>
</dbReference>
<evidence type="ECO:0000256" key="2">
    <source>
        <dbReference type="ARBA" id="ARBA00002819"/>
    </source>
</evidence>
<comment type="function">
    <text evidence="2 19">Accepts electrons from ETF and reduces ubiquinone.</text>
</comment>
<dbReference type="SUPFAM" id="SSF54373">
    <property type="entry name" value="FAD-linked reductases, C-terminal domain"/>
    <property type="match status" value="1"/>
</dbReference>
<keyword evidence="17" id="KW-0472">Membrane</keyword>
<keyword evidence="14 19" id="KW-0411">Iron-sulfur</keyword>
<dbReference type="GO" id="GO:0004174">
    <property type="term" value="F:electron-transferring-flavoprotein dehydrogenase activity"/>
    <property type="evidence" value="ECO:0007669"/>
    <property type="project" value="UniProtKB-UniRule"/>
</dbReference>
<dbReference type="PROSITE" id="PS51379">
    <property type="entry name" value="4FE4S_FER_2"/>
    <property type="match status" value="1"/>
</dbReference>
<feature type="compositionally biased region" description="Low complexity" evidence="20">
    <location>
        <begin position="43"/>
        <end position="58"/>
    </location>
</feature>
<dbReference type="InterPro" id="IPR036188">
    <property type="entry name" value="FAD/NAD-bd_sf"/>
</dbReference>
<protein>
    <recommendedName>
        <fullName evidence="19">Electron transfer flavoprotein-ubiquinone oxidoreductase</fullName>
        <shortName evidence="19">ETF-QO</shortName>
        <ecNumber evidence="19">1.5.5.1</ecNumber>
    </recommendedName>
</protein>
<evidence type="ECO:0000256" key="14">
    <source>
        <dbReference type="ARBA" id="ARBA00023014"/>
    </source>
</evidence>
<evidence type="ECO:0000256" key="8">
    <source>
        <dbReference type="ARBA" id="ARBA00022792"/>
    </source>
</evidence>
<keyword evidence="12 19" id="KW-0560">Oxidoreductase</keyword>
<comment type="catalytic activity">
    <reaction evidence="18 19">
        <text>a ubiquinone + reduced [electron-transfer flavoprotein] = a ubiquinol + oxidized [electron-transfer flavoprotein] + H(+)</text>
        <dbReference type="Rhea" id="RHEA:24052"/>
        <dbReference type="Rhea" id="RHEA-COMP:9565"/>
        <dbReference type="Rhea" id="RHEA-COMP:9566"/>
        <dbReference type="Rhea" id="RHEA-COMP:10685"/>
        <dbReference type="Rhea" id="RHEA-COMP:10686"/>
        <dbReference type="ChEBI" id="CHEBI:15378"/>
        <dbReference type="ChEBI" id="CHEBI:16389"/>
        <dbReference type="ChEBI" id="CHEBI:17976"/>
        <dbReference type="ChEBI" id="CHEBI:57692"/>
        <dbReference type="ChEBI" id="CHEBI:58307"/>
        <dbReference type="EC" id="1.5.5.1"/>
    </reaction>
</comment>
<evidence type="ECO:0000256" key="17">
    <source>
        <dbReference type="ARBA" id="ARBA00023136"/>
    </source>
</evidence>
<keyword evidence="13 19" id="KW-0408">Iron</keyword>
<dbReference type="InterPro" id="IPR007859">
    <property type="entry name" value="ETF-QO/FixX_C"/>
</dbReference>
<organism evidence="22 23">
    <name type="scientific">Tilletiopsis washingtonensis</name>
    <dbReference type="NCBI Taxonomy" id="58919"/>
    <lineage>
        <taxon>Eukaryota</taxon>
        <taxon>Fungi</taxon>
        <taxon>Dikarya</taxon>
        <taxon>Basidiomycota</taxon>
        <taxon>Ustilaginomycotina</taxon>
        <taxon>Exobasidiomycetes</taxon>
        <taxon>Entylomatales</taxon>
        <taxon>Entylomatales incertae sedis</taxon>
        <taxon>Tilletiopsis</taxon>
    </lineage>
</organism>
<keyword evidence="6 19" id="KW-0285">Flavoprotein</keyword>
<evidence type="ECO:0000256" key="16">
    <source>
        <dbReference type="ARBA" id="ARBA00023128"/>
    </source>
</evidence>
<keyword evidence="11 19" id="KW-0249">Electron transport</keyword>
<evidence type="ECO:0000256" key="18">
    <source>
        <dbReference type="ARBA" id="ARBA00052682"/>
    </source>
</evidence>
<dbReference type="EC" id="1.5.5.1" evidence="19"/>
<dbReference type="STRING" id="58919.A0A316ZD28"/>
<evidence type="ECO:0000313" key="22">
    <source>
        <dbReference type="EMBL" id="PWN98948.1"/>
    </source>
</evidence>
<dbReference type="RefSeq" id="XP_025599227.1">
    <property type="nucleotide sequence ID" value="XM_025744577.1"/>
</dbReference>
<comment type="cofactor">
    <cofactor evidence="1 19">
        <name>FAD</name>
        <dbReference type="ChEBI" id="CHEBI:57692"/>
    </cofactor>
</comment>
<dbReference type="SUPFAM" id="SSF54862">
    <property type="entry name" value="4Fe-4S ferredoxins"/>
    <property type="match status" value="1"/>
</dbReference>
<evidence type="ECO:0000259" key="21">
    <source>
        <dbReference type="PROSITE" id="PS51379"/>
    </source>
</evidence>
<dbReference type="GO" id="GO:0051539">
    <property type="term" value="F:4 iron, 4 sulfur cluster binding"/>
    <property type="evidence" value="ECO:0007669"/>
    <property type="project" value="UniProtKB-UniRule"/>
</dbReference>
<dbReference type="OrthoDB" id="437331at2759"/>
<dbReference type="PANTHER" id="PTHR10617">
    <property type="entry name" value="ELECTRON TRANSFER FLAVOPROTEIN-UBIQUINONE OXIDOREDUCTASE"/>
    <property type="match status" value="1"/>
</dbReference>
<keyword evidence="10" id="KW-0809">Transit peptide</keyword>
<evidence type="ECO:0000256" key="10">
    <source>
        <dbReference type="ARBA" id="ARBA00022946"/>
    </source>
</evidence>
<dbReference type="Gene3D" id="3.30.70.20">
    <property type="match status" value="1"/>
</dbReference>
<evidence type="ECO:0000256" key="5">
    <source>
        <dbReference type="ARBA" id="ARBA00022448"/>
    </source>
</evidence>
<evidence type="ECO:0000256" key="11">
    <source>
        <dbReference type="ARBA" id="ARBA00022982"/>
    </source>
</evidence>
<comment type="similarity">
    <text evidence="4">Belongs to the ETF-QO/FixC family.</text>
</comment>
<comment type="subcellular location">
    <subcellularLocation>
        <location evidence="3">Mitochondrion inner membrane</location>
    </subcellularLocation>
</comment>
<keyword evidence="16" id="KW-0496">Mitochondrion</keyword>
<keyword evidence="23" id="KW-1185">Reference proteome</keyword>
<keyword evidence="15 19" id="KW-0830">Ubiquinone</keyword>
<feature type="region of interest" description="Disordered" evidence="20">
    <location>
        <begin position="33"/>
        <end position="80"/>
    </location>
</feature>
<dbReference type="InterPro" id="IPR040156">
    <property type="entry name" value="ETF-QO"/>
</dbReference>
<evidence type="ECO:0000256" key="3">
    <source>
        <dbReference type="ARBA" id="ARBA00004273"/>
    </source>
</evidence>
<dbReference type="GO" id="GO:0005743">
    <property type="term" value="C:mitochondrial inner membrane"/>
    <property type="evidence" value="ECO:0007669"/>
    <property type="project" value="UniProtKB-SubCell"/>
</dbReference>
<keyword evidence="7 19" id="KW-0479">Metal-binding</keyword>
<evidence type="ECO:0000256" key="13">
    <source>
        <dbReference type="ARBA" id="ARBA00023004"/>
    </source>
</evidence>
<keyword evidence="9 19" id="KW-0274">FAD</keyword>
<sequence length="651" mass="69877">MLAPRLLARPAAAARSATAAAAVPSRALPRLATASGTRRHVSSRAAAAASSAAAPRAAPVRRLHASARRSNAQPVDDAEAPFDLASVERVEDEADVLIVGGGPAGLSAAIKIKQLAEAKGEEIRVVLLEKGAEVGNHILSGAVIQTNALDELFPDWKEMGAPLHQPALEDHMRFLTASSSFPMPHPPQMSNKGNYIVSLSQVTAWLGEQAEAAGVEIYPGFAGADIVWQTDADGKKTGVRGVRTNDIGLDKNFQPKDTFEPGMEFHAPITLFAEGAHGSLSQKVIKELGLREAVGADPQTYGLGIKEVWKVAPEKHQPGLVTHTLGWPLDAKTYGGSWCYHMADGLVSIGLVVGLDYKNPYLSPFREFQRMKHHPLFANLLEGGTCEAYGARALNEGGYQSIPKLHFPGGALLGCSAGFLNVPKIKGTHNAMKSGMLAAESTVEAFRKRSEAGSEDLLDIEDYRTKLDASYVMKELKEVRNLRPSFHNPLGLWGGIAYSGLDSLILKGRTPWTFHHPCEDRDATLPASQCTPIDYPKPDGKLSFDILTSVSRTGTNHAENQPVHLHVKGGDYEGHTKTNVGEYAGLLGRACPAAVYEYVDAEGGKEHAFGKRFEISSQNCIHCKTCSIKVPDASIEWRVPEGGGGPKYSLS</sequence>
<feature type="domain" description="4Fe-4S ferredoxin-type" evidence="21">
    <location>
        <begin position="611"/>
        <end position="640"/>
    </location>
</feature>
<dbReference type="AlphaFoldDB" id="A0A316ZD28"/>
<dbReference type="Gene3D" id="3.30.9.90">
    <property type="match status" value="1"/>
</dbReference>
<dbReference type="SUPFAM" id="SSF51905">
    <property type="entry name" value="FAD/NAD(P)-binding domain"/>
    <property type="match status" value="1"/>
</dbReference>